<keyword evidence="1" id="KW-1133">Transmembrane helix</keyword>
<feature type="transmembrane region" description="Helical" evidence="1">
    <location>
        <begin position="111"/>
        <end position="129"/>
    </location>
</feature>
<reference evidence="2" key="1">
    <citation type="submission" date="2021-08" db="EMBL/GenBank/DDBJ databases">
        <title>WGS assembly of Ceratopteris richardii.</title>
        <authorList>
            <person name="Marchant D.B."/>
            <person name="Chen G."/>
            <person name="Jenkins J."/>
            <person name="Shu S."/>
            <person name="Leebens-Mack J."/>
            <person name="Grimwood J."/>
            <person name="Schmutz J."/>
            <person name="Soltis P."/>
            <person name="Soltis D."/>
            <person name="Chen Z.-H."/>
        </authorList>
    </citation>
    <scope>NUCLEOTIDE SEQUENCE</scope>
    <source>
        <strain evidence="2">Whitten #5841</strain>
        <tissue evidence="2">Leaf</tissue>
    </source>
</reference>
<keyword evidence="1" id="KW-0472">Membrane</keyword>
<dbReference type="EMBL" id="CM035413">
    <property type="protein sequence ID" value="KAH7431580.1"/>
    <property type="molecule type" value="Genomic_DNA"/>
</dbReference>
<comment type="caution">
    <text evidence="2">The sequence shown here is derived from an EMBL/GenBank/DDBJ whole genome shotgun (WGS) entry which is preliminary data.</text>
</comment>
<organism evidence="2 3">
    <name type="scientific">Ceratopteris richardii</name>
    <name type="common">Triangle waterfern</name>
    <dbReference type="NCBI Taxonomy" id="49495"/>
    <lineage>
        <taxon>Eukaryota</taxon>
        <taxon>Viridiplantae</taxon>
        <taxon>Streptophyta</taxon>
        <taxon>Embryophyta</taxon>
        <taxon>Tracheophyta</taxon>
        <taxon>Polypodiopsida</taxon>
        <taxon>Polypodiidae</taxon>
        <taxon>Polypodiales</taxon>
        <taxon>Pteridineae</taxon>
        <taxon>Pteridaceae</taxon>
        <taxon>Parkerioideae</taxon>
        <taxon>Ceratopteris</taxon>
    </lineage>
</organism>
<dbReference type="Proteomes" id="UP000825935">
    <property type="component" value="Chromosome 8"/>
</dbReference>
<gene>
    <name evidence="2" type="ORF">KP509_08G056300</name>
</gene>
<name>A0A8T2UAM8_CERRI</name>
<evidence type="ECO:0000313" key="2">
    <source>
        <dbReference type="EMBL" id="KAH7431580.1"/>
    </source>
</evidence>
<keyword evidence="1" id="KW-0812">Transmembrane</keyword>
<accession>A0A8T2UAM8</accession>
<evidence type="ECO:0000313" key="3">
    <source>
        <dbReference type="Proteomes" id="UP000825935"/>
    </source>
</evidence>
<protein>
    <submittedName>
        <fullName evidence="2">Uncharacterized protein</fullName>
    </submittedName>
</protein>
<proteinExistence type="predicted"/>
<evidence type="ECO:0000256" key="1">
    <source>
        <dbReference type="SAM" id="Phobius"/>
    </source>
</evidence>
<sequence length="130" mass="15034">MKETLWREMYNFYPLKECDILSSHPFLNWKGRKVVPRNQGGSSDTLGVKLAIGFCRKGLFQWHWGNVSGCLCCPNIESFTLFFMYTLWKFITTLWFTLATLNALGTNQSHLAVFYINNLDMIILIGVNLL</sequence>
<feature type="transmembrane region" description="Helical" evidence="1">
    <location>
        <begin position="87"/>
        <end position="105"/>
    </location>
</feature>
<keyword evidence="3" id="KW-1185">Reference proteome</keyword>
<dbReference type="AlphaFoldDB" id="A0A8T2UAM8"/>